<dbReference type="PROSITE" id="PS00079">
    <property type="entry name" value="MULTICOPPER_OXIDASE1"/>
    <property type="match status" value="2"/>
</dbReference>
<protein>
    <submittedName>
        <fullName evidence="9">FtsP/CotA-like multicopper oxidase with cupredoxin domain</fullName>
    </submittedName>
</protein>
<feature type="compositionally biased region" description="Polar residues" evidence="4">
    <location>
        <begin position="382"/>
        <end position="392"/>
    </location>
</feature>
<accession>A0A4R6WHM2</accession>
<reference evidence="9 10" key="1">
    <citation type="submission" date="2019-03" db="EMBL/GenBank/DDBJ databases">
        <title>Genomic Encyclopedia of Archaeal and Bacterial Type Strains, Phase II (KMG-II): from individual species to whole genera.</title>
        <authorList>
            <person name="Goeker M."/>
        </authorList>
    </citation>
    <scope>NUCLEOTIDE SEQUENCE [LARGE SCALE GENOMIC DNA]</scope>
    <source>
        <strain evidence="9 10">DSM 28353</strain>
    </source>
</reference>
<evidence type="ECO:0000256" key="1">
    <source>
        <dbReference type="ARBA" id="ARBA00022723"/>
    </source>
</evidence>
<dbReference type="InterPro" id="IPR011707">
    <property type="entry name" value="Cu-oxidase-like_N"/>
</dbReference>
<organism evidence="9 10">
    <name type="scientific">Sphingobacterium yanglingense</name>
    <dbReference type="NCBI Taxonomy" id="1437280"/>
    <lineage>
        <taxon>Bacteria</taxon>
        <taxon>Pseudomonadati</taxon>
        <taxon>Bacteroidota</taxon>
        <taxon>Sphingobacteriia</taxon>
        <taxon>Sphingobacteriales</taxon>
        <taxon>Sphingobacteriaceae</taxon>
        <taxon>Sphingobacterium</taxon>
    </lineage>
</organism>
<dbReference type="InterPro" id="IPR011706">
    <property type="entry name" value="Cu-oxidase_C"/>
</dbReference>
<dbReference type="PANTHER" id="PTHR11709:SF394">
    <property type="entry name" value="FI03373P-RELATED"/>
    <property type="match status" value="1"/>
</dbReference>
<feature type="compositionally biased region" description="Basic and acidic residues" evidence="4">
    <location>
        <begin position="393"/>
        <end position="405"/>
    </location>
</feature>
<evidence type="ECO:0000256" key="3">
    <source>
        <dbReference type="ARBA" id="ARBA00023008"/>
    </source>
</evidence>
<evidence type="ECO:0000256" key="5">
    <source>
        <dbReference type="SAM" id="SignalP"/>
    </source>
</evidence>
<dbReference type="Gene3D" id="2.60.40.420">
    <property type="entry name" value="Cupredoxins - blue copper proteins"/>
    <property type="match status" value="3"/>
</dbReference>
<dbReference type="CDD" id="cd13874">
    <property type="entry name" value="CuRO_2_CopA"/>
    <property type="match status" value="1"/>
</dbReference>
<comment type="caution">
    <text evidence="9">The sequence shown here is derived from an EMBL/GenBank/DDBJ whole genome shotgun (WGS) entry which is preliminary data.</text>
</comment>
<dbReference type="Pfam" id="PF00394">
    <property type="entry name" value="Cu-oxidase"/>
    <property type="match status" value="1"/>
</dbReference>
<feature type="domain" description="Plastocyanin-like" evidence="6">
    <location>
        <begin position="160"/>
        <end position="314"/>
    </location>
</feature>
<name>A0A4R6WHM2_9SPHI</name>
<dbReference type="PANTHER" id="PTHR11709">
    <property type="entry name" value="MULTI-COPPER OXIDASE"/>
    <property type="match status" value="1"/>
</dbReference>
<dbReference type="EMBL" id="SNYV01000014">
    <property type="protein sequence ID" value="TDQ77026.1"/>
    <property type="molecule type" value="Genomic_DNA"/>
</dbReference>
<sequence length="743" mass="85360">MLLKKINITLLLLLCLLGTVQAQRTVTYHLYLQDTVVTYGGIKKRAIAANGQIPLPTLTFTEGDTAEIIVHNQLKESSSLHWHGVWLPNREDGVPFLTQMPIPPGTTYTYRFPIIQNGTYWYHSHSGLQEQIGMYGSMVFNKRKDDPTFRKGVDDIPSVSVMLSEWTNTKPEVVQRMLHTGNDWPGIKKNTVQSYVEALKEGHLKTKVTNEWKRMEAMDVSDVYYESFLINGQRSSQLAQFKAGDRVRLRVANGGASSYFWLTYAGGKITVVANDGNDVQPVEVDRLIIGVSETYDIIVTIPAENTSYELSATAEDRSGAASLFIGEGIRQLNTPLPRLRYFEGMKMMNDMMKMNGDMHDMGMQMSLQKMDMNAVMYPEMTGQQHEMQSSSDHSGHQEQNKHGNNMEKVTLNYAMLKATEKTTLDANAPIRELRFELTGNMNRYVWSMDNRVMSETDKIPVKKGEILRITLYNNSMMRHPMHLHGFDFRLINGQGDYAPMKNVMDIMPMETNVIEFEANREGDWFFHCHILYHMMAGMNRVFEVGNYNNPLLPDKEKAYKVLQKESNMIHFMAQNDFATNGNDGEAMLQNARWSLGTEWRLGYNDMHGYEVETHLGRYIGKMQWLMPFVGFDWRYRRMGEDEHEKNMFGQVNKKDNRSAISLGVMYTLPLLINFQAEVYHDGIARLSLMREDIPLSRRLRGGFMVNTDKEYMVDLRYILHKNLGIRTHYDSDMGFGVGVAVNY</sequence>
<feature type="signal peptide" evidence="5">
    <location>
        <begin position="1"/>
        <end position="22"/>
    </location>
</feature>
<evidence type="ECO:0000259" key="8">
    <source>
        <dbReference type="Pfam" id="PF07732"/>
    </source>
</evidence>
<evidence type="ECO:0000256" key="4">
    <source>
        <dbReference type="SAM" id="MobiDB-lite"/>
    </source>
</evidence>
<dbReference type="GO" id="GO:0016491">
    <property type="term" value="F:oxidoreductase activity"/>
    <property type="evidence" value="ECO:0007669"/>
    <property type="project" value="UniProtKB-KW"/>
</dbReference>
<dbReference type="InterPro" id="IPR034282">
    <property type="entry name" value="CuRO_2_CopA"/>
</dbReference>
<dbReference type="CDD" id="cd13896">
    <property type="entry name" value="CuRO_3_CopA"/>
    <property type="match status" value="1"/>
</dbReference>
<feature type="region of interest" description="Disordered" evidence="4">
    <location>
        <begin position="382"/>
        <end position="405"/>
    </location>
</feature>
<dbReference type="OrthoDB" id="9757546at2"/>
<evidence type="ECO:0000313" key="9">
    <source>
        <dbReference type="EMBL" id="TDQ77026.1"/>
    </source>
</evidence>
<dbReference type="InterPro" id="IPR008972">
    <property type="entry name" value="Cupredoxin"/>
</dbReference>
<dbReference type="AlphaFoldDB" id="A0A4R6WHM2"/>
<evidence type="ECO:0000256" key="2">
    <source>
        <dbReference type="ARBA" id="ARBA00023002"/>
    </source>
</evidence>
<keyword evidence="3" id="KW-0186">Copper</keyword>
<evidence type="ECO:0000313" key="10">
    <source>
        <dbReference type="Proteomes" id="UP000295292"/>
    </source>
</evidence>
<evidence type="ECO:0000259" key="6">
    <source>
        <dbReference type="Pfam" id="PF00394"/>
    </source>
</evidence>
<dbReference type="InterPro" id="IPR033138">
    <property type="entry name" value="Cu_oxidase_CS"/>
</dbReference>
<dbReference type="InterPro" id="IPR002355">
    <property type="entry name" value="Cu_oxidase_Cu_BS"/>
</dbReference>
<dbReference type="InterPro" id="IPR034279">
    <property type="entry name" value="CuRO_3_CopA"/>
</dbReference>
<dbReference type="Pfam" id="PF07732">
    <property type="entry name" value="Cu-oxidase_3"/>
    <property type="match status" value="1"/>
</dbReference>
<dbReference type="Proteomes" id="UP000295292">
    <property type="component" value="Unassembled WGS sequence"/>
</dbReference>
<keyword evidence="2" id="KW-0560">Oxidoreductase</keyword>
<keyword evidence="1" id="KW-0479">Metal-binding</keyword>
<dbReference type="PROSITE" id="PS00080">
    <property type="entry name" value="MULTICOPPER_OXIDASE2"/>
    <property type="match status" value="1"/>
</dbReference>
<dbReference type="RefSeq" id="WP_133584683.1">
    <property type="nucleotide sequence ID" value="NZ_SNYV01000014.1"/>
</dbReference>
<dbReference type="SUPFAM" id="SSF49503">
    <property type="entry name" value="Cupredoxins"/>
    <property type="match status" value="3"/>
</dbReference>
<feature type="chain" id="PRO_5020584832" evidence="5">
    <location>
        <begin position="23"/>
        <end position="743"/>
    </location>
</feature>
<evidence type="ECO:0000259" key="7">
    <source>
        <dbReference type="Pfam" id="PF07731"/>
    </source>
</evidence>
<gene>
    <name evidence="9" type="ORF">CLV99_2420</name>
</gene>
<dbReference type="Pfam" id="PF07731">
    <property type="entry name" value="Cu-oxidase_2"/>
    <property type="match status" value="1"/>
</dbReference>
<keyword evidence="5" id="KW-0732">Signal</keyword>
<proteinExistence type="predicted"/>
<dbReference type="GO" id="GO:0005507">
    <property type="term" value="F:copper ion binding"/>
    <property type="evidence" value="ECO:0007669"/>
    <property type="project" value="InterPro"/>
</dbReference>
<dbReference type="InterPro" id="IPR045087">
    <property type="entry name" value="Cu-oxidase_fam"/>
</dbReference>
<feature type="domain" description="Plastocyanin-like" evidence="7">
    <location>
        <begin position="431"/>
        <end position="545"/>
    </location>
</feature>
<keyword evidence="10" id="KW-1185">Reference proteome</keyword>
<dbReference type="InterPro" id="IPR001117">
    <property type="entry name" value="Cu-oxidase_2nd"/>
</dbReference>
<feature type="domain" description="Plastocyanin-like" evidence="8">
    <location>
        <begin position="38"/>
        <end position="144"/>
    </location>
</feature>